<dbReference type="InterPro" id="IPR006674">
    <property type="entry name" value="HD_domain"/>
</dbReference>
<dbReference type="InterPro" id="IPR045509">
    <property type="entry name" value="HD_assoc_2"/>
</dbReference>
<organism evidence="2 3">
    <name type="scientific">Pedobacter gandavensis</name>
    <dbReference type="NCBI Taxonomy" id="2679963"/>
    <lineage>
        <taxon>Bacteria</taxon>
        <taxon>Pseudomonadati</taxon>
        <taxon>Bacteroidota</taxon>
        <taxon>Sphingobacteriia</taxon>
        <taxon>Sphingobacteriales</taxon>
        <taxon>Sphingobacteriaceae</taxon>
        <taxon>Pedobacter</taxon>
    </lineage>
</organism>
<name>A0ABR6EY23_9SPHI</name>
<dbReference type="PANTHER" id="PTHR11373:SF4">
    <property type="entry name" value="DEOXYNUCLEOSIDE TRIPHOSPHATE TRIPHOSPHOHYDROLASE SAMHD1"/>
    <property type="match status" value="1"/>
</dbReference>
<evidence type="ECO:0000313" key="3">
    <source>
        <dbReference type="Proteomes" id="UP000636110"/>
    </source>
</evidence>
<dbReference type="RefSeq" id="WP_182958850.1">
    <property type="nucleotide sequence ID" value="NZ_WNXC01000005.1"/>
</dbReference>
<dbReference type="Proteomes" id="UP000636110">
    <property type="component" value="Unassembled WGS sequence"/>
</dbReference>
<dbReference type="EMBL" id="WNXC01000005">
    <property type="protein sequence ID" value="MBB2150180.1"/>
    <property type="molecule type" value="Genomic_DNA"/>
</dbReference>
<keyword evidence="3" id="KW-1185">Reference proteome</keyword>
<dbReference type="Gene3D" id="1.10.3210.10">
    <property type="entry name" value="Hypothetical protein af1432"/>
    <property type="match status" value="1"/>
</dbReference>
<feature type="domain" description="HD/PDEase" evidence="1">
    <location>
        <begin position="50"/>
        <end position="175"/>
    </location>
</feature>
<accession>A0ABR6EY23</accession>
<dbReference type="Pfam" id="PF19276">
    <property type="entry name" value="HD_assoc_2"/>
    <property type="match status" value="1"/>
</dbReference>
<comment type="caution">
    <text evidence="2">The sequence shown here is derived from an EMBL/GenBank/DDBJ whole genome shotgun (WGS) entry which is preliminary data.</text>
</comment>
<dbReference type="PANTHER" id="PTHR11373">
    <property type="entry name" value="DEOXYNUCLEOSIDE TRIPHOSPHATE TRIPHOSPHOHYDROLASE"/>
    <property type="match status" value="1"/>
</dbReference>
<gene>
    <name evidence="2" type="ORF">GM920_14865</name>
</gene>
<evidence type="ECO:0000313" key="2">
    <source>
        <dbReference type="EMBL" id="MBB2150180.1"/>
    </source>
</evidence>
<dbReference type="Pfam" id="PF01966">
    <property type="entry name" value="HD"/>
    <property type="match status" value="1"/>
</dbReference>
<dbReference type="InterPro" id="IPR003607">
    <property type="entry name" value="HD/PDEase_dom"/>
</dbReference>
<evidence type="ECO:0000259" key="1">
    <source>
        <dbReference type="SMART" id="SM00471"/>
    </source>
</evidence>
<sequence>MNKKKIINDPVYGFINIPSEIVFDLISHPYFQRLRYIKQLGMTHLVYPGALHTRFHHALGAMHLMSLALEILKSKGQEISKEEEEAASIAILLHDIGHGPFSHALEHTLVNGIHHEAISMLIMEKLNVEFEGRLTMAINIFKGDYPKKFLPQLVSGQLDLDRMDYLNRDSFFTGVSEGVISFDRIIKMFNVLDGELVIEEKGIYSIENFLIARRLMYWQVYLHKTVVAGEYLLVKILERAKELASRGDTLFATPALQHFLKNDVNKADFFQDDSHLQAFFKLDDQDIVASVKVWREHADPILSKLCDMFISRNLYKVEISSDAPDPKRVQELQAKTAALLQLNEQEVNYFVFTDQIENRAYNAGSGNINILFKNNTIIDIAKASDLSNLKSLDKTVTKHILCYPRMI</sequence>
<dbReference type="SUPFAM" id="SSF109604">
    <property type="entry name" value="HD-domain/PDEase-like"/>
    <property type="match status" value="1"/>
</dbReference>
<dbReference type="InterPro" id="IPR050135">
    <property type="entry name" value="dGTPase-like"/>
</dbReference>
<proteinExistence type="predicted"/>
<dbReference type="SMART" id="SM00471">
    <property type="entry name" value="HDc"/>
    <property type="match status" value="1"/>
</dbReference>
<reference evidence="2 3" key="1">
    <citation type="submission" date="2019-11" db="EMBL/GenBank/DDBJ databases">
        <title>Description of Pedobacter sp. LMG 31462T.</title>
        <authorList>
            <person name="Carlier A."/>
            <person name="Qi S."/>
            <person name="Vandamme P."/>
        </authorList>
    </citation>
    <scope>NUCLEOTIDE SEQUENCE [LARGE SCALE GENOMIC DNA]</scope>
    <source>
        <strain evidence="2 3">LMG 31462</strain>
    </source>
</reference>
<dbReference type="CDD" id="cd00077">
    <property type="entry name" value="HDc"/>
    <property type="match status" value="1"/>
</dbReference>
<protein>
    <submittedName>
        <fullName evidence="2">HD domain-containing protein</fullName>
    </submittedName>
</protein>